<evidence type="ECO:0000256" key="3">
    <source>
        <dbReference type="SAM" id="MobiDB-lite"/>
    </source>
</evidence>
<feature type="compositionally biased region" description="Basic and acidic residues" evidence="3">
    <location>
        <begin position="412"/>
        <end position="432"/>
    </location>
</feature>
<evidence type="ECO:0000256" key="2">
    <source>
        <dbReference type="ARBA" id="ARBA00024195"/>
    </source>
</evidence>
<dbReference type="InterPro" id="IPR001254">
    <property type="entry name" value="Trypsin_dom"/>
</dbReference>
<dbReference type="SMART" id="SM00020">
    <property type="entry name" value="Tryp_SPc"/>
    <property type="match status" value="1"/>
</dbReference>
<dbReference type="PROSITE" id="PS50240">
    <property type="entry name" value="TRYPSIN_DOM"/>
    <property type="match status" value="1"/>
</dbReference>
<keyword evidence="1" id="KW-1015">Disulfide bond</keyword>
<dbReference type="InterPro" id="IPR009003">
    <property type="entry name" value="Peptidase_S1_PA"/>
</dbReference>
<dbReference type="Gene3D" id="2.40.10.10">
    <property type="entry name" value="Trypsin-like serine proteases"/>
    <property type="match status" value="2"/>
</dbReference>
<dbReference type="InterPro" id="IPR051487">
    <property type="entry name" value="Ser/Thr_Proteases_Immune/Dev"/>
</dbReference>
<keyword evidence="7" id="KW-1185">Reference proteome</keyword>
<dbReference type="SUPFAM" id="SSF50494">
    <property type="entry name" value="Trypsin-like serine proteases"/>
    <property type="match status" value="1"/>
</dbReference>
<dbReference type="PANTHER" id="PTHR24256">
    <property type="entry name" value="TRYPTASE-RELATED"/>
    <property type="match status" value="1"/>
</dbReference>
<keyword evidence="4" id="KW-0732">Signal</keyword>
<dbReference type="GO" id="GO:0006508">
    <property type="term" value="P:proteolysis"/>
    <property type="evidence" value="ECO:0007669"/>
    <property type="project" value="InterPro"/>
</dbReference>
<feature type="region of interest" description="Disordered" evidence="3">
    <location>
        <begin position="412"/>
        <end position="437"/>
    </location>
</feature>
<feature type="domain" description="Peptidase S1" evidence="5">
    <location>
        <begin position="41"/>
        <end position="413"/>
    </location>
</feature>
<dbReference type="AlphaFoldDB" id="A0AAV1IY85"/>
<protein>
    <recommendedName>
        <fullName evidence="5">Peptidase S1 domain-containing protein</fullName>
    </recommendedName>
</protein>
<gene>
    <name evidence="6" type="ORF">LNINA_LOCUS1085</name>
</gene>
<reference evidence="6 7" key="1">
    <citation type="submission" date="2023-11" db="EMBL/GenBank/DDBJ databases">
        <authorList>
            <person name="Okamura Y."/>
        </authorList>
    </citation>
    <scope>NUCLEOTIDE SEQUENCE [LARGE SCALE GENOMIC DNA]</scope>
</reference>
<feature type="signal peptide" evidence="4">
    <location>
        <begin position="1"/>
        <end position="24"/>
    </location>
</feature>
<evidence type="ECO:0000313" key="6">
    <source>
        <dbReference type="EMBL" id="CAK1541073.1"/>
    </source>
</evidence>
<evidence type="ECO:0000259" key="5">
    <source>
        <dbReference type="PROSITE" id="PS50240"/>
    </source>
</evidence>
<evidence type="ECO:0000256" key="4">
    <source>
        <dbReference type="SAM" id="SignalP"/>
    </source>
</evidence>
<accession>A0AAV1IY85</accession>
<organism evidence="6 7">
    <name type="scientific">Leptosia nina</name>
    <dbReference type="NCBI Taxonomy" id="320188"/>
    <lineage>
        <taxon>Eukaryota</taxon>
        <taxon>Metazoa</taxon>
        <taxon>Ecdysozoa</taxon>
        <taxon>Arthropoda</taxon>
        <taxon>Hexapoda</taxon>
        <taxon>Insecta</taxon>
        <taxon>Pterygota</taxon>
        <taxon>Neoptera</taxon>
        <taxon>Endopterygota</taxon>
        <taxon>Lepidoptera</taxon>
        <taxon>Glossata</taxon>
        <taxon>Ditrysia</taxon>
        <taxon>Papilionoidea</taxon>
        <taxon>Pieridae</taxon>
        <taxon>Pierinae</taxon>
        <taxon>Leptosia</taxon>
    </lineage>
</organism>
<feature type="chain" id="PRO_5043662315" description="Peptidase S1 domain-containing protein" evidence="4">
    <location>
        <begin position="25"/>
        <end position="450"/>
    </location>
</feature>
<dbReference type="Proteomes" id="UP001497472">
    <property type="component" value="Unassembled WGS sequence"/>
</dbReference>
<dbReference type="GO" id="GO:0004252">
    <property type="term" value="F:serine-type endopeptidase activity"/>
    <property type="evidence" value="ECO:0007669"/>
    <property type="project" value="InterPro"/>
</dbReference>
<comment type="similarity">
    <text evidence="2">Belongs to the peptidase S1 family. CLIP subfamily.</text>
</comment>
<sequence length="450" mass="50849">MSYNEMTCFSIILFCLYFIGSVSGIPTNDSIIRHLSQTRRIIRGSEVGDTRPYMVYLRPATTEAKVDVNWLCGGVIVHVQYILTSAACIEDVKHFYVVSGTHRFLIDPTYPLPLTNKPVSNGGGFRQILTTNALEMVPKKAVWKCVPQNYVFDGNEFYNIRWMINDIAVVRVEDNFNFERRIRGCDFVPQKIAYNNQSENLESPGTVASIAGWGSTGNFGDVYGRTSENSPDLLETDVMLISKKNCKSRWPERYHHIIDGNMVCAKDSTDDDMSDLCKEQEISCKELVYSDEAEETRRFVIEPELLTVHSSRHNATRRSKVISGGFCENDHGGPLVVGYGTGSVIVGIISACQTANITQKCYGPYLYTSVWKNRHLIGCAINKDMGASCKRLLRTTKTRMLETMFNWLSHPDGKAKSEVKNSGRQHTDDKQKQNATIKKRIIKRATRKVF</sequence>
<evidence type="ECO:0000256" key="1">
    <source>
        <dbReference type="ARBA" id="ARBA00023157"/>
    </source>
</evidence>
<name>A0AAV1IY85_9NEOP</name>
<dbReference type="EMBL" id="CAVLEF010000002">
    <property type="protein sequence ID" value="CAK1541073.1"/>
    <property type="molecule type" value="Genomic_DNA"/>
</dbReference>
<comment type="caution">
    <text evidence="6">The sequence shown here is derived from an EMBL/GenBank/DDBJ whole genome shotgun (WGS) entry which is preliminary data.</text>
</comment>
<proteinExistence type="inferred from homology"/>
<evidence type="ECO:0000313" key="7">
    <source>
        <dbReference type="Proteomes" id="UP001497472"/>
    </source>
</evidence>
<dbReference type="Pfam" id="PF00089">
    <property type="entry name" value="Trypsin"/>
    <property type="match status" value="2"/>
</dbReference>
<dbReference type="InterPro" id="IPR043504">
    <property type="entry name" value="Peptidase_S1_PA_chymotrypsin"/>
</dbReference>